<comment type="caution">
    <text evidence="1">The sequence shown here is derived from an EMBL/GenBank/DDBJ whole genome shotgun (WGS) entry which is preliminary data.</text>
</comment>
<proteinExistence type="predicted"/>
<dbReference type="Proteomes" id="UP000664218">
    <property type="component" value="Unassembled WGS sequence"/>
</dbReference>
<dbReference type="RefSeq" id="WP_207600477.1">
    <property type="nucleotide sequence ID" value="NZ_JAFNJU010000010.1"/>
</dbReference>
<sequence length="195" mass="22215">MKRVVNGIEFTTINRDFRRIFDGLYGGNQHLSTKPLAMFGCGSVTLNNHAAYTEGKSYVREELVKDQNHMFRKYLLGPTTALRFKLASLWYYASRGKRAKVKIIHSYAGSLLGLRAMMVDIKKHIDADNPVPLIVGLRLFKGYRDGLYNHWVTVTGYADHFHVLVSNNGKMEVINLKDLSEKRMFVATASITVRE</sequence>
<gene>
    <name evidence="1" type="ORF">J3A84_13070</name>
</gene>
<evidence type="ECO:0000313" key="1">
    <source>
        <dbReference type="EMBL" id="MBO1265964.1"/>
    </source>
</evidence>
<protein>
    <submittedName>
        <fullName evidence="1">Uncharacterized protein</fullName>
    </submittedName>
</protein>
<dbReference type="EMBL" id="JAFNJU010000010">
    <property type="protein sequence ID" value="MBO1265964.1"/>
    <property type="molecule type" value="Genomic_DNA"/>
</dbReference>
<name>A0A939KHW5_9CLOT</name>
<evidence type="ECO:0000313" key="2">
    <source>
        <dbReference type="Proteomes" id="UP000664218"/>
    </source>
</evidence>
<reference evidence="1" key="1">
    <citation type="submission" date="2021-03" db="EMBL/GenBank/DDBJ databases">
        <title>Proteiniclasticum marinus sp. nov., isolated from tidal flat sediment.</title>
        <authorList>
            <person name="Namirimu T."/>
            <person name="Yang J.-A."/>
            <person name="Yang S.-H."/>
            <person name="Kim Y.-J."/>
            <person name="Kwon K.K."/>
        </authorList>
    </citation>
    <scope>NUCLEOTIDE SEQUENCE</scope>
    <source>
        <strain evidence="1">SCR006</strain>
    </source>
</reference>
<keyword evidence="2" id="KW-1185">Reference proteome</keyword>
<accession>A0A939KHW5</accession>
<organism evidence="1 2">
    <name type="scientific">Proteiniclasticum aestuarii</name>
    <dbReference type="NCBI Taxonomy" id="2817862"/>
    <lineage>
        <taxon>Bacteria</taxon>
        <taxon>Bacillati</taxon>
        <taxon>Bacillota</taxon>
        <taxon>Clostridia</taxon>
        <taxon>Eubacteriales</taxon>
        <taxon>Clostridiaceae</taxon>
        <taxon>Proteiniclasticum</taxon>
    </lineage>
</organism>
<dbReference type="AlphaFoldDB" id="A0A939KHW5"/>